<feature type="signal peptide" evidence="1">
    <location>
        <begin position="1"/>
        <end position="36"/>
    </location>
</feature>
<feature type="chain" id="PRO_5043390451" description="Secreted protein" evidence="1">
    <location>
        <begin position="37"/>
        <end position="321"/>
    </location>
</feature>
<name>A0AAU2UZ14_9ACTN</name>
<evidence type="ECO:0008006" key="3">
    <source>
        <dbReference type="Google" id="ProtNLM"/>
    </source>
</evidence>
<dbReference type="EMBL" id="CP108318">
    <property type="protein sequence ID" value="WTW60188.1"/>
    <property type="molecule type" value="Genomic_DNA"/>
</dbReference>
<evidence type="ECO:0000256" key="1">
    <source>
        <dbReference type="SAM" id="SignalP"/>
    </source>
</evidence>
<gene>
    <name evidence="2" type="ORF">OG549_05775</name>
</gene>
<evidence type="ECO:0000313" key="2">
    <source>
        <dbReference type="EMBL" id="WTW60188.1"/>
    </source>
</evidence>
<proteinExistence type="predicted"/>
<sequence>MRPRPRPVHVTARLRAGLLATCTALTVMGTVGPAAADSAPSPQLGGLWAPFTRCPVDDPAMLAADGRAEIVQCIASHAASGSIKLGSTEVVTGASDLQIGVVQHTGGAPTLIAPASGALVADSADIPGGLLGLMCPSDIPVIGDICRQITNSTLNRVTATVESAGAPTDFNLTAGAGSGRPIIALPVRVHLQNPFLGGSCYIGSAAHPIVLRPQNVTAPALGIKRFDGNGTPNTAGVMNRLSLTGASQTDTTFAVPGASGCGLAGLLDWAVNLKTGLPSAAGRNSVVLDSASTHLAGLNAPGTVVPNDGKLLSQYWHSAAR</sequence>
<dbReference type="AlphaFoldDB" id="A0AAU2UZ14"/>
<keyword evidence="1" id="KW-0732">Signal</keyword>
<accession>A0AAU2UZ14</accession>
<reference evidence="2" key="1">
    <citation type="submission" date="2022-10" db="EMBL/GenBank/DDBJ databases">
        <title>The complete genomes of actinobacterial strains from the NBC collection.</title>
        <authorList>
            <person name="Joergensen T.S."/>
            <person name="Alvarez Arevalo M."/>
            <person name="Sterndorff E.B."/>
            <person name="Faurdal D."/>
            <person name="Vuksanovic O."/>
            <person name="Mourched A.-S."/>
            <person name="Charusanti P."/>
            <person name="Shaw S."/>
            <person name="Blin K."/>
            <person name="Weber T."/>
        </authorList>
    </citation>
    <scope>NUCLEOTIDE SEQUENCE</scope>
    <source>
        <strain evidence="2">NBC_00003</strain>
    </source>
</reference>
<protein>
    <recommendedName>
        <fullName evidence="3">Secreted protein</fullName>
    </recommendedName>
</protein>
<organism evidence="2">
    <name type="scientific">Streptomyces sp. NBC_00003</name>
    <dbReference type="NCBI Taxonomy" id="2903608"/>
    <lineage>
        <taxon>Bacteria</taxon>
        <taxon>Bacillati</taxon>
        <taxon>Actinomycetota</taxon>
        <taxon>Actinomycetes</taxon>
        <taxon>Kitasatosporales</taxon>
        <taxon>Streptomycetaceae</taxon>
        <taxon>Streptomyces</taxon>
    </lineage>
</organism>